<dbReference type="SMART" id="SM00382">
    <property type="entry name" value="AAA"/>
    <property type="match status" value="1"/>
</dbReference>
<keyword evidence="2" id="KW-1003">Cell membrane</keyword>
<keyword evidence="4" id="KW-0547">Nucleotide-binding</keyword>
<dbReference type="PANTHER" id="PTHR42781">
    <property type="entry name" value="SPERMIDINE/PUTRESCINE IMPORT ATP-BINDING PROTEIN POTA"/>
    <property type="match status" value="1"/>
</dbReference>
<keyword evidence="3" id="KW-0410">Iron transport</keyword>
<dbReference type="Pfam" id="PF00005">
    <property type="entry name" value="ABC_tran"/>
    <property type="match status" value="1"/>
</dbReference>
<dbReference type="PANTHER" id="PTHR42781:SF4">
    <property type="entry name" value="SPERMIDINE_PUTRESCINE IMPORT ATP-BINDING PROTEIN POTA"/>
    <property type="match status" value="1"/>
</dbReference>
<evidence type="ECO:0000256" key="4">
    <source>
        <dbReference type="ARBA" id="ARBA00022741"/>
    </source>
</evidence>
<keyword evidence="8" id="KW-0472">Membrane</keyword>
<dbReference type="Proteomes" id="UP000034037">
    <property type="component" value="Chromosome"/>
</dbReference>
<dbReference type="PATRIC" id="fig|92706.3.peg.264"/>
<evidence type="ECO:0000256" key="6">
    <source>
        <dbReference type="ARBA" id="ARBA00023004"/>
    </source>
</evidence>
<keyword evidence="11" id="KW-1185">Reference proteome</keyword>
<evidence type="ECO:0000256" key="7">
    <source>
        <dbReference type="ARBA" id="ARBA00023065"/>
    </source>
</evidence>
<evidence type="ECO:0000256" key="1">
    <source>
        <dbReference type="ARBA" id="ARBA00022448"/>
    </source>
</evidence>
<feature type="domain" description="ABC transporter" evidence="9">
    <location>
        <begin position="4"/>
        <end position="231"/>
    </location>
</feature>
<dbReference type="RefSeq" id="WP_003863403.1">
    <property type="nucleotide sequence ID" value="NZ_CP011309.1"/>
</dbReference>
<dbReference type="InterPro" id="IPR017871">
    <property type="entry name" value="ABC_transporter-like_CS"/>
</dbReference>
<evidence type="ECO:0000256" key="5">
    <source>
        <dbReference type="ARBA" id="ARBA00022840"/>
    </source>
</evidence>
<reference evidence="10 11" key="1">
    <citation type="submission" date="2015-04" db="EMBL/GenBank/DDBJ databases">
        <title>Complete Genome Sequence of Brevibacterium flavum ATCC 15168.</title>
        <authorList>
            <person name="Ahn J."/>
            <person name="Park G."/>
            <person name="Jeon W."/>
            <person name="Jang Y."/>
            <person name="Jang M."/>
            <person name="Lee H."/>
            <person name="Lee H."/>
        </authorList>
    </citation>
    <scope>NUCLEOTIDE SEQUENCE [LARGE SCALE GENOMIC DNA]</scope>
    <source>
        <strain evidence="10 11">ATCC 15168</strain>
    </source>
</reference>
<keyword evidence="1" id="KW-0813">Transport</keyword>
<dbReference type="GO" id="GO:0015408">
    <property type="term" value="F:ABC-type ferric iron transporter activity"/>
    <property type="evidence" value="ECO:0007669"/>
    <property type="project" value="InterPro"/>
</dbReference>
<gene>
    <name evidence="10" type="ORF">YH66_01285</name>
</gene>
<dbReference type="InterPro" id="IPR015853">
    <property type="entry name" value="ABC_transpr_FbpC"/>
</dbReference>
<dbReference type="HOGENOM" id="CLU_000604_1_1_11"/>
<dbReference type="InterPro" id="IPR003593">
    <property type="entry name" value="AAA+_ATPase"/>
</dbReference>
<accession>A0A0F6Z3Q2</accession>
<organism evidence="10 11">
    <name type="scientific">[Brevibacterium] flavum</name>
    <dbReference type="NCBI Taxonomy" id="92706"/>
    <lineage>
        <taxon>Bacteria</taxon>
        <taxon>Bacillati</taxon>
        <taxon>Actinomycetota</taxon>
        <taxon>Actinomycetes</taxon>
        <taxon>Mycobacteriales</taxon>
        <taxon>Corynebacteriaceae</taxon>
        <taxon>Corynebacterium</taxon>
    </lineage>
</organism>
<dbReference type="GO" id="GO:0016020">
    <property type="term" value="C:membrane"/>
    <property type="evidence" value="ECO:0007669"/>
    <property type="project" value="InterPro"/>
</dbReference>
<evidence type="ECO:0000259" key="9">
    <source>
        <dbReference type="PROSITE" id="PS50893"/>
    </source>
</evidence>
<dbReference type="GO" id="GO:0005524">
    <property type="term" value="F:ATP binding"/>
    <property type="evidence" value="ECO:0007669"/>
    <property type="project" value="UniProtKB-KW"/>
</dbReference>
<dbReference type="PROSITE" id="PS00211">
    <property type="entry name" value="ABC_TRANSPORTER_1"/>
    <property type="match status" value="1"/>
</dbReference>
<dbReference type="EMBL" id="CP011309">
    <property type="protein sequence ID" value="AKF26283.1"/>
    <property type="molecule type" value="Genomic_DNA"/>
</dbReference>
<dbReference type="InterPro" id="IPR027417">
    <property type="entry name" value="P-loop_NTPase"/>
</dbReference>
<evidence type="ECO:0000313" key="11">
    <source>
        <dbReference type="Proteomes" id="UP000034037"/>
    </source>
</evidence>
<dbReference type="GO" id="GO:0016887">
    <property type="term" value="F:ATP hydrolysis activity"/>
    <property type="evidence" value="ECO:0007669"/>
    <property type="project" value="InterPro"/>
</dbReference>
<dbReference type="AlphaFoldDB" id="A0A0F6Z3Q2"/>
<keyword evidence="6" id="KW-0408">Iron</keyword>
<dbReference type="Gene3D" id="3.40.50.300">
    <property type="entry name" value="P-loop containing nucleotide triphosphate hydrolases"/>
    <property type="match status" value="1"/>
</dbReference>
<evidence type="ECO:0000256" key="8">
    <source>
        <dbReference type="ARBA" id="ARBA00023136"/>
    </source>
</evidence>
<dbReference type="InterPro" id="IPR050093">
    <property type="entry name" value="ABC_SmlMolc_Importer"/>
</dbReference>
<sequence>MADLSIEHVSRFFGDATALNDVSLTVPSGSITAIIGPSGSGKTTLLRLLAGLDSPDEGTVSIGNKIAKLGDTALCFQDSPLYPHLNVWENVAFPLKLKATNAADEVVKKRVSDVLEMLEIAPLARRKITELSGGQKQRVGIARALVRDVEVYLFDEPMAHLDQALARDIVADLRKIQQSLGLTFVYVTHSKSEAFALADQIVVLVDGQVAQVGEAEELVEKPKTLEIAEFLSPTELNVRRRGDAVEAWRPEDTQLTRGGTATVEAVTYLGREWLVQTTEGHAVSEEKFDVGESVTLTQKKVFSF</sequence>
<dbReference type="PROSITE" id="PS50893">
    <property type="entry name" value="ABC_TRANSPORTER_2"/>
    <property type="match status" value="1"/>
</dbReference>
<keyword evidence="7" id="KW-0406">Ion transport</keyword>
<evidence type="ECO:0000256" key="2">
    <source>
        <dbReference type="ARBA" id="ARBA00022475"/>
    </source>
</evidence>
<keyword evidence="5 10" id="KW-0067">ATP-binding</keyword>
<name>A0A0F6Z3Q2_9CORY</name>
<proteinExistence type="predicted"/>
<protein>
    <submittedName>
        <fullName evidence="10">ABC transporter ATP-binding protein</fullName>
    </submittedName>
</protein>
<evidence type="ECO:0000256" key="3">
    <source>
        <dbReference type="ARBA" id="ARBA00022496"/>
    </source>
</evidence>
<dbReference type="InterPro" id="IPR003439">
    <property type="entry name" value="ABC_transporter-like_ATP-bd"/>
</dbReference>
<evidence type="ECO:0000313" key="10">
    <source>
        <dbReference type="EMBL" id="AKF26283.1"/>
    </source>
</evidence>
<dbReference type="CDD" id="cd03259">
    <property type="entry name" value="ABC_Carb_Solutes_like"/>
    <property type="match status" value="1"/>
</dbReference>
<dbReference type="SUPFAM" id="SSF52540">
    <property type="entry name" value="P-loop containing nucleoside triphosphate hydrolases"/>
    <property type="match status" value="1"/>
</dbReference>